<accession>A0A1U9NL90</accession>
<evidence type="ECO:0000313" key="2">
    <source>
        <dbReference type="Proteomes" id="UP000189674"/>
    </source>
</evidence>
<organism evidence="1 2">
    <name type="scientific">Anaerohalosphaera lusitana</name>
    <dbReference type="NCBI Taxonomy" id="1936003"/>
    <lineage>
        <taxon>Bacteria</taxon>
        <taxon>Pseudomonadati</taxon>
        <taxon>Planctomycetota</taxon>
        <taxon>Phycisphaerae</taxon>
        <taxon>Sedimentisphaerales</taxon>
        <taxon>Anaerohalosphaeraceae</taxon>
        <taxon>Anaerohalosphaera</taxon>
    </lineage>
</organism>
<name>A0A1U9NL90_9BACT</name>
<dbReference type="RefSeq" id="WP_146661744.1">
    <property type="nucleotide sequence ID" value="NZ_CP019791.1"/>
</dbReference>
<protein>
    <recommendedName>
        <fullName evidence="3">DUF2007 domain-containing protein</fullName>
    </recommendedName>
</protein>
<dbReference type="KEGG" id="alus:STSP2_01763"/>
<proteinExistence type="predicted"/>
<gene>
    <name evidence="1" type="ORF">STSP2_01763</name>
</gene>
<dbReference type="EMBL" id="CP019791">
    <property type="protein sequence ID" value="AQT68595.1"/>
    <property type="molecule type" value="Genomic_DNA"/>
</dbReference>
<keyword evidence="2" id="KW-1185">Reference proteome</keyword>
<reference evidence="2" key="1">
    <citation type="submission" date="2017-02" db="EMBL/GenBank/DDBJ databases">
        <title>Comparative genomics and description of representatives of a novel lineage of planctomycetes thriving in anoxic sediments.</title>
        <authorList>
            <person name="Spring S."/>
            <person name="Bunk B."/>
            <person name="Sproer C."/>
        </authorList>
    </citation>
    <scope>NUCLEOTIDE SEQUENCE [LARGE SCALE GENOMIC DNA]</scope>
    <source>
        <strain evidence="2">ST-NAGAB-D1</strain>
    </source>
</reference>
<evidence type="ECO:0008006" key="3">
    <source>
        <dbReference type="Google" id="ProtNLM"/>
    </source>
</evidence>
<dbReference type="AlphaFoldDB" id="A0A1U9NL90"/>
<sequence length="102" mass="11480">MSSKRKNTRSRGYVAVDYVTVAFAEDRELARQYEELLAANGISAAIKKQDGTEFGSYAVLVSEENLEEAHYMIESERSMDTLFDISFGDDAFTDLEADTDFD</sequence>
<evidence type="ECO:0000313" key="1">
    <source>
        <dbReference type="EMBL" id="AQT68595.1"/>
    </source>
</evidence>
<dbReference type="Proteomes" id="UP000189674">
    <property type="component" value="Chromosome"/>
</dbReference>